<dbReference type="EMBL" id="SSXH01001185">
    <property type="protein sequence ID" value="THJ21093.1"/>
    <property type="molecule type" value="Genomic_DNA"/>
</dbReference>
<dbReference type="GO" id="GO:0005524">
    <property type="term" value="F:ATP binding"/>
    <property type="evidence" value="ECO:0007669"/>
    <property type="project" value="UniProtKB-KW"/>
</dbReference>
<dbReference type="InterPro" id="IPR027417">
    <property type="entry name" value="P-loop_NTPase"/>
</dbReference>
<gene>
    <name evidence="1" type="ORF">E7Y31_23780</name>
</gene>
<feature type="non-terminal residue" evidence="1">
    <location>
        <position position="1"/>
    </location>
</feature>
<comment type="caution">
    <text evidence="1">The sequence shown here is derived from an EMBL/GenBank/DDBJ whole genome shotgun (WGS) entry which is preliminary data.</text>
</comment>
<reference evidence="1 2" key="1">
    <citation type="submission" date="2019-04" db="EMBL/GenBank/DDBJ databases">
        <title>Draft genome sequences for three unisolated Alnus-infective Frankia Sp+ strains, AgTrS, AiOr and AvVan, the first sequenced Frankia strains able to sporulate in-planta.</title>
        <authorList>
            <person name="Bethencourt L."/>
            <person name="Vautrin F."/>
            <person name="Taib N."/>
            <person name="Dubost A."/>
            <person name="Castro-Garcia L."/>
            <person name="Imbaud O."/>
            <person name="Abrouk D."/>
            <person name="Fournier P."/>
            <person name="Briolay J."/>
            <person name="Nguyen A."/>
            <person name="Normand P."/>
            <person name="Fernandez M.P."/>
            <person name="Brochier-Armanet C."/>
            <person name="Herrera-Belaroussi A."/>
        </authorList>
    </citation>
    <scope>NUCLEOTIDE SEQUENCE [LARGE SCALE GENOMIC DNA]</scope>
    <source>
        <strain evidence="1 2">AvVan</strain>
    </source>
</reference>
<organism evidence="1 2">
    <name type="scientific">Candidatus Frankia alpina</name>
    <dbReference type="NCBI Taxonomy" id="2699483"/>
    <lineage>
        <taxon>Bacteria</taxon>
        <taxon>Bacillati</taxon>
        <taxon>Actinomycetota</taxon>
        <taxon>Actinomycetes</taxon>
        <taxon>Frankiales</taxon>
        <taxon>Frankiaceae</taxon>
        <taxon>Frankia</taxon>
    </lineage>
</organism>
<evidence type="ECO:0000313" key="1">
    <source>
        <dbReference type="EMBL" id="THJ21093.1"/>
    </source>
</evidence>
<dbReference type="AlphaFoldDB" id="A0A4S5B5Q1"/>
<accession>A0A4S5B5Q1</accession>
<keyword evidence="1" id="KW-0067">ATP-binding</keyword>
<keyword evidence="2" id="KW-1185">Reference proteome</keyword>
<protein>
    <submittedName>
        <fullName evidence="1">ATP-binding protein</fullName>
    </submittedName>
</protein>
<feature type="non-terminal residue" evidence="1">
    <location>
        <position position="135"/>
    </location>
</feature>
<keyword evidence="1" id="KW-0547">Nucleotide-binding</keyword>
<evidence type="ECO:0000313" key="2">
    <source>
        <dbReference type="Proteomes" id="UP000305282"/>
    </source>
</evidence>
<proteinExistence type="predicted"/>
<sequence length="135" mass="15009">MATAHLRGDLVFVDGKGEEATLWDGICRCAVTAAEIDMAIDEVYAEMTRRAAVLKRRRLSRWDGPQLTVVIDEGQVVLAQVRRDKGRLQRLVELSSLGRSRGVVLWWATQYPVTDGSAPGVDKMIAPNLLTRFSL</sequence>
<name>A0A4S5B5Q1_9ACTN</name>
<dbReference type="Proteomes" id="UP000305282">
    <property type="component" value="Unassembled WGS sequence"/>
</dbReference>
<dbReference type="Gene3D" id="3.40.50.300">
    <property type="entry name" value="P-loop containing nucleotide triphosphate hydrolases"/>
    <property type="match status" value="1"/>
</dbReference>